<keyword evidence="3" id="KW-1185">Reference proteome</keyword>
<dbReference type="EMBL" id="BDGU01000019">
    <property type="protein sequence ID" value="GAV99836.1"/>
    <property type="molecule type" value="Genomic_DNA"/>
</dbReference>
<feature type="region of interest" description="Disordered" evidence="1">
    <location>
        <begin position="248"/>
        <end position="271"/>
    </location>
</feature>
<feature type="region of interest" description="Disordered" evidence="1">
    <location>
        <begin position="288"/>
        <end position="336"/>
    </location>
</feature>
<gene>
    <name evidence="2" type="ORF">LENED_001320</name>
</gene>
<comment type="caution">
    <text evidence="2">The sequence shown here is derived from an EMBL/GenBank/DDBJ whole genome shotgun (WGS) entry which is preliminary data.</text>
</comment>
<protein>
    <submittedName>
        <fullName evidence="2">Uncharacterized protein</fullName>
    </submittedName>
</protein>
<evidence type="ECO:0000313" key="2">
    <source>
        <dbReference type="EMBL" id="GAV99836.1"/>
    </source>
</evidence>
<reference evidence="2 3" key="2">
    <citation type="submission" date="2017-02" db="EMBL/GenBank/DDBJ databases">
        <title>A genome survey and senescence transcriptome analysis in Lentinula edodes.</title>
        <authorList>
            <person name="Sakamoto Y."/>
            <person name="Nakade K."/>
            <person name="Sato S."/>
            <person name="Yoshida Y."/>
            <person name="Miyazaki K."/>
            <person name="Natsume S."/>
            <person name="Konno N."/>
        </authorList>
    </citation>
    <scope>NUCLEOTIDE SEQUENCE [LARGE SCALE GENOMIC DNA]</scope>
    <source>
        <strain evidence="2 3">NBRC 111202</strain>
    </source>
</reference>
<evidence type="ECO:0000256" key="1">
    <source>
        <dbReference type="SAM" id="MobiDB-lite"/>
    </source>
</evidence>
<feature type="compositionally biased region" description="Basic and acidic residues" evidence="1">
    <location>
        <begin position="513"/>
        <end position="528"/>
    </location>
</feature>
<evidence type="ECO:0000313" key="3">
    <source>
        <dbReference type="Proteomes" id="UP000188533"/>
    </source>
</evidence>
<accession>A0A1Q3DXT8</accession>
<feature type="region of interest" description="Disordered" evidence="1">
    <location>
        <begin position="351"/>
        <end position="378"/>
    </location>
</feature>
<dbReference type="Proteomes" id="UP000188533">
    <property type="component" value="Unassembled WGS sequence"/>
</dbReference>
<reference evidence="2 3" key="1">
    <citation type="submission" date="2016-08" db="EMBL/GenBank/DDBJ databases">
        <authorList>
            <consortium name="Lentinula edodes genome sequencing consortium"/>
            <person name="Sakamoto Y."/>
            <person name="Nakade K."/>
            <person name="Sato S."/>
            <person name="Yoshida Y."/>
            <person name="Miyazaki K."/>
            <person name="Natsume S."/>
            <person name="Konno N."/>
        </authorList>
    </citation>
    <scope>NUCLEOTIDE SEQUENCE [LARGE SCALE GENOMIC DNA]</scope>
    <source>
        <strain evidence="2 3">NBRC 111202</strain>
    </source>
</reference>
<feature type="compositionally biased region" description="Low complexity" evidence="1">
    <location>
        <begin position="291"/>
        <end position="330"/>
    </location>
</feature>
<sequence length="528" mass="58495">MSVDRFTTLRTSLLEGFYYLGNQRPLPEGCRWTTLDGKQFVTVPVTHDNPIPTVAPFTLVGRVATNLNNTGLLGSWSRNSKFSPETARRTFQIGPPVGHVFQQDWAPAMARVKELQLAGSNNSRKVQYLFVHENVAPADCILRAGARVFRDLEDGEDNKGLKDAIPRGKEDDPAWIDIVDTKNFSQFPLYDIDGELIPSRKVRTAIAGATVLLTFSLRCWHFAPTDPYSFAADIERVDILLPAHKSTLPMSLPPTPPKTPKASMTDATSDRPAHRVQPLYMMPRENVATGRTNFTPSSSPRTPTRTTHHSNTLEGTPTTTYLSPTGTATSMSPDDPQYRYRLYSPTLTPSVNEQTTVQRSPPDEFTLKYPAGTNHQPMDTWYNTTYEGNREPVLTSNLGPPFPHVYQPPDVSDSVNNARSEWTPAAISAHVGGFDAMEGANRNDIGTVMEQESRRDATLSITNDINGTGEELHPNHINETGIITTIPDVKQYDNTGSHDGDVTKSTVKRKRDVHSEGEVAREAKRNAV</sequence>
<proteinExistence type="predicted"/>
<feature type="region of interest" description="Disordered" evidence="1">
    <location>
        <begin position="493"/>
        <end position="528"/>
    </location>
</feature>
<organism evidence="2 3">
    <name type="scientific">Lentinula edodes</name>
    <name type="common">Shiitake mushroom</name>
    <name type="synonym">Lentinus edodes</name>
    <dbReference type="NCBI Taxonomy" id="5353"/>
    <lineage>
        <taxon>Eukaryota</taxon>
        <taxon>Fungi</taxon>
        <taxon>Dikarya</taxon>
        <taxon>Basidiomycota</taxon>
        <taxon>Agaricomycotina</taxon>
        <taxon>Agaricomycetes</taxon>
        <taxon>Agaricomycetidae</taxon>
        <taxon>Agaricales</taxon>
        <taxon>Marasmiineae</taxon>
        <taxon>Omphalotaceae</taxon>
        <taxon>Lentinula</taxon>
    </lineage>
</organism>
<dbReference type="AlphaFoldDB" id="A0A1Q3DXT8"/>
<name>A0A1Q3DXT8_LENED</name>